<organism evidence="1 2">
    <name type="scientific">Lasiodiplodia mahajangana</name>
    <dbReference type="NCBI Taxonomy" id="1108764"/>
    <lineage>
        <taxon>Eukaryota</taxon>
        <taxon>Fungi</taxon>
        <taxon>Dikarya</taxon>
        <taxon>Ascomycota</taxon>
        <taxon>Pezizomycotina</taxon>
        <taxon>Dothideomycetes</taxon>
        <taxon>Dothideomycetes incertae sedis</taxon>
        <taxon>Botryosphaeriales</taxon>
        <taxon>Botryosphaeriaceae</taxon>
        <taxon>Lasiodiplodia</taxon>
    </lineage>
</organism>
<reference evidence="1" key="1">
    <citation type="submission" date="2022-12" db="EMBL/GenBank/DDBJ databases">
        <title>Genome Sequence of Lasiodiplodia mahajangana.</title>
        <authorList>
            <person name="Buettner E."/>
        </authorList>
    </citation>
    <scope>NUCLEOTIDE SEQUENCE</scope>
    <source>
        <strain evidence="1">VT137</strain>
    </source>
</reference>
<evidence type="ECO:0000313" key="1">
    <source>
        <dbReference type="EMBL" id="KAJ8127684.1"/>
    </source>
</evidence>
<accession>A0ACC2JJM1</accession>
<keyword evidence="2" id="KW-1185">Reference proteome</keyword>
<dbReference type="EMBL" id="JAPUUL010001334">
    <property type="protein sequence ID" value="KAJ8127684.1"/>
    <property type="molecule type" value="Genomic_DNA"/>
</dbReference>
<sequence>MSLIKLPESRRQRTSPPSEQDGWEGDVDPIGQYSRSLPVSPGDQLKDGRYKILCQLALSGLSTTWAARDQMEHRYVAVRIFKEEESNTREINVSRTISNLPKKTHPGQQHIVQFFDNFGIKARSGQYQCLILELLGPTVFDLVAKAPGKRLSAAAAKRIAYQVLQAIDFLAQNGIAHGDIHTSSLALVIPGINSIPEQEFLEIFGELWVGKVESENLDIKLIGFGESFYQVQPPATLHSSLSARPPEVIFGDRMDCQVDMWSMGCLLFELFTGHELFPAYMALIETVVAQMVDLAPDKLPGRWEEQWRDMEKKKGLRPLYEGKPPTLHELLEKAYFDRGRHPQLTKQDLTKIGDLIGPMLEYEPSARPSAEKVLNGLGFR</sequence>
<comment type="caution">
    <text evidence="1">The sequence shown here is derived from an EMBL/GenBank/DDBJ whole genome shotgun (WGS) entry which is preliminary data.</text>
</comment>
<proteinExistence type="predicted"/>
<name>A0ACC2JJM1_9PEZI</name>
<evidence type="ECO:0000313" key="2">
    <source>
        <dbReference type="Proteomes" id="UP001153332"/>
    </source>
</evidence>
<gene>
    <name evidence="1" type="ORF">O1611_g5952</name>
</gene>
<dbReference type="Proteomes" id="UP001153332">
    <property type="component" value="Unassembled WGS sequence"/>
</dbReference>
<protein>
    <submittedName>
        <fullName evidence="1">Uncharacterized protein</fullName>
    </submittedName>
</protein>